<dbReference type="Proteomes" id="UP000298493">
    <property type="component" value="Unassembled WGS sequence"/>
</dbReference>
<dbReference type="AlphaFoldDB" id="A0A4Z1NX84"/>
<sequence length="824" mass="84690">MYTWLAPPSFTTLSATSPVSFTKSTNLTDKEHLVRGLIANSLSNLSTSSHSSSSESFVSGVARTSTSHFVPAVTTSTLSTTGFSKTTPINLGTTRHELTSQGRPKSSSQMPQTTSSERQTNATSVHATRSRTGSPVLPEPTNGTCHSYCNYLGVQPSTLVWTPACIMTLAAHTIVHVVNNRTNTTQTITNSIDLSGVEDAGIVSLGGIPTRTTAIQTTVTLSRGPSSSLTTVINFPDTVVEYPYVYSLEGIALDAMLGVTQANTACASSVTSSTITFLSHPPLPTEVSTEVPGDSESDPTDTGMTVDGMVACRNVVIGDLTIKPSSVTTTTIVPVWKKGDVPIEFYRSAFPDDRAFRKCSSSAGREVLGKITFVQAVQFLTETSTSYDTGAEPIRTVENPAQTTDPKPIQSATSIAKNIVSSDAGTTASKIIAFPSQSPATSSQTPQIIIGDTTLPAIPTTLTASADSGTSPVLVPAFVIGTQTITLGTDSAVTIGGTPVAVQTSNGHTFAVVGDSGHASTVQLSQDPSKSTITPPPILVGGTTISPSVQTITPPLVISGQTLIPGEAVILTGDDGAIVALATDSAGNSILVAGGKTTTLASGVQSTPIILAGYTFAPQSALPGYVISGQSLTFGGSVTIQDRESTKIVLLTTNSLGQTLLISNGQSTVITSPVPTPQNVNGITISPIPSSSTFEYHISDKILTMGGTITIGMVPSQTILVLSTNSAGQSILIENGKTTTISSESLMKATAGTTSTMGIADVIGSVMGLSNPATKTILSSSVSFSLDSNVATGAPTPSSSGSDSLLISISRMLGVWIAILELAI</sequence>
<dbReference type="STRING" id="86259.A0A4Z1NX84"/>
<dbReference type="EMBL" id="SNSC02000029">
    <property type="protein sequence ID" value="TID13093.1"/>
    <property type="molecule type" value="Genomic_DNA"/>
</dbReference>
<protein>
    <submittedName>
        <fullName evidence="2">Uncharacterized protein</fullName>
    </submittedName>
</protein>
<evidence type="ECO:0000313" key="3">
    <source>
        <dbReference type="Proteomes" id="UP000298493"/>
    </source>
</evidence>
<name>A0A4Z1NX84_9PEZI</name>
<organism evidence="2 3">
    <name type="scientific">Venturia nashicola</name>
    <dbReference type="NCBI Taxonomy" id="86259"/>
    <lineage>
        <taxon>Eukaryota</taxon>
        <taxon>Fungi</taxon>
        <taxon>Dikarya</taxon>
        <taxon>Ascomycota</taxon>
        <taxon>Pezizomycotina</taxon>
        <taxon>Dothideomycetes</taxon>
        <taxon>Pleosporomycetidae</taxon>
        <taxon>Venturiales</taxon>
        <taxon>Venturiaceae</taxon>
        <taxon>Venturia</taxon>
    </lineage>
</organism>
<accession>A0A4Z1NX84</accession>
<evidence type="ECO:0000313" key="2">
    <source>
        <dbReference type="EMBL" id="TID13093.1"/>
    </source>
</evidence>
<evidence type="ECO:0000256" key="1">
    <source>
        <dbReference type="SAM" id="MobiDB-lite"/>
    </source>
</evidence>
<gene>
    <name evidence="2" type="ORF">E6O75_ATG10042</name>
</gene>
<reference evidence="2 3" key="1">
    <citation type="submission" date="2019-04" db="EMBL/GenBank/DDBJ databases">
        <title>High contiguity whole genome sequence and gene annotation resource for two Venturia nashicola isolates.</title>
        <authorList>
            <person name="Prokchorchik M."/>
            <person name="Won K."/>
            <person name="Lee Y."/>
            <person name="Choi E.D."/>
            <person name="Segonzac C."/>
            <person name="Sohn K.H."/>
        </authorList>
    </citation>
    <scope>NUCLEOTIDE SEQUENCE [LARGE SCALE GENOMIC DNA]</scope>
    <source>
        <strain evidence="2 3">PRI2</strain>
    </source>
</reference>
<feature type="region of interest" description="Disordered" evidence="1">
    <location>
        <begin position="281"/>
        <end position="302"/>
    </location>
</feature>
<feature type="compositionally biased region" description="Polar residues" evidence="1">
    <location>
        <begin position="81"/>
        <end position="133"/>
    </location>
</feature>
<comment type="caution">
    <text evidence="2">The sequence shown here is derived from an EMBL/GenBank/DDBJ whole genome shotgun (WGS) entry which is preliminary data.</text>
</comment>
<proteinExistence type="predicted"/>
<feature type="region of interest" description="Disordered" evidence="1">
    <location>
        <begin position="81"/>
        <end position="140"/>
    </location>
</feature>
<keyword evidence="3" id="KW-1185">Reference proteome</keyword>